<protein>
    <submittedName>
        <fullName evidence="2">Uncharacterized protein</fullName>
    </submittedName>
</protein>
<feature type="compositionally biased region" description="Acidic residues" evidence="1">
    <location>
        <begin position="21"/>
        <end position="30"/>
    </location>
</feature>
<comment type="caution">
    <text evidence="2">The sequence shown here is derived from an EMBL/GenBank/DDBJ whole genome shotgun (WGS) entry which is preliminary data.</text>
</comment>
<name>A0A5J4TQ62_9EUKA</name>
<proteinExistence type="predicted"/>
<reference evidence="2 3" key="1">
    <citation type="submission" date="2019-03" db="EMBL/GenBank/DDBJ databases">
        <title>Single cell metagenomics reveals metabolic interactions within the superorganism composed of flagellate Streblomastix strix and complex community of Bacteroidetes bacteria on its surface.</title>
        <authorList>
            <person name="Treitli S.C."/>
            <person name="Kolisko M."/>
            <person name="Husnik F."/>
            <person name="Keeling P."/>
            <person name="Hampl V."/>
        </authorList>
    </citation>
    <scope>NUCLEOTIDE SEQUENCE [LARGE SCALE GENOMIC DNA]</scope>
    <source>
        <strain evidence="2">ST1C</strain>
    </source>
</reference>
<dbReference type="Proteomes" id="UP000324800">
    <property type="component" value="Unassembled WGS sequence"/>
</dbReference>
<dbReference type="EMBL" id="SNRW01027501">
    <property type="protein sequence ID" value="KAA6360050.1"/>
    <property type="molecule type" value="Genomic_DNA"/>
</dbReference>
<sequence length="93" mass="10270">PCIVQLPCGDETDYVYVETPLPDEDEELDQENPGPDQELDQKKPGPDQIEVIVPGPDQIEVIVPGPYWIYVNVPGPDQNCTNYGGCQIFGAVR</sequence>
<dbReference type="AlphaFoldDB" id="A0A5J4TQ62"/>
<feature type="non-terminal residue" evidence="2">
    <location>
        <position position="1"/>
    </location>
</feature>
<evidence type="ECO:0000313" key="3">
    <source>
        <dbReference type="Proteomes" id="UP000324800"/>
    </source>
</evidence>
<organism evidence="2 3">
    <name type="scientific">Streblomastix strix</name>
    <dbReference type="NCBI Taxonomy" id="222440"/>
    <lineage>
        <taxon>Eukaryota</taxon>
        <taxon>Metamonada</taxon>
        <taxon>Preaxostyla</taxon>
        <taxon>Oxymonadida</taxon>
        <taxon>Streblomastigidae</taxon>
        <taxon>Streblomastix</taxon>
    </lineage>
</organism>
<evidence type="ECO:0000256" key="1">
    <source>
        <dbReference type="SAM" id="MobiDB-lite"/>
    </source>
</evidence>
<accession>A0A5J4TQ62</accession>
<evidence type="ECO:0000313" key="2">
    <source>
        <dbReference type="EMBL" id="KAA6360050.1"/>
    </source>
</evidence>
<feature type="region of interest" description="Disordered" evidence="1">
    <location>
        <begin position="21"/>
        <end position="51"/>
    </location>
</feature>
<gene>
    <name evidence="2" type="ORF">EZS28_044423</name>
</gene>